<evidence type="ECO:0000313" key="1">
    <source>
        <dbReference type="EMBL" id="ARQ03095.1"/>
    </source>
</evidence>
<reference evidence="1 2" key="1">
    <citation type="submission" date="2017-05" db="EMBL/GenBank/DDBJ databases">
        <title>Full genome sequence of Pseudorhodoplanes sinuspersici.</title>
        <authorList>
            <person name="Dastgheib S.M.M."/>
            <person name="Shavandi M."/>
            <person name="Tirandaz H."/>
        </authorList>
    </citation>
    <scope>NUCLEOTIDE SEQUENCE [LARGE SCALE GENOMIC DNA]</scope>
    <source>
        <strain evidence="1 2">RIPI110</strain>
    </source>
</reference>
<dbReference type="STRING" id="1235591.CAK95_20690"/>
<name>A0A1W7A214_9HYPH</name>
<accession>A0A1W7A214</accession>
<proteinExistence type="predicted"/>
<gene>
    <name evidence="1" type="ORF">CAK95_20690</name>
</gene>
<organism evidence="1 2">
    <name type="scientific">Pseudorhodoplanes sinuspersici</name>
    <dbReference type="NCBI Taxonomy" id="1235591"/>
    <lineage>
        <taxon>Bacteria</taxon>
        <taxon>Pseudomonadati</taxon>
        <taxon>Pseudomonadota</taxon>
        <taxon>Alphaproteobacteria</taxon>
        <taxon>Hyphomicrobiales</taxon>
        <taxon>Pseudorhodoplanes</taxon>
    </lineage>
</organism>
<dbReference type="EMBL" id="CP021112">
    <property type="protein sequence ID" value="ARQ03095.1"/>
    <property type="molecule type" value="Genomic_DNA"/>
</dbReference>
<dbReference type="KEGG" id="psin:CAK95_20690"/>
<dbReference type="Proteomes" id="UP000194137">
    <property type="component" value="Chromosome"/>
</dbReference>
<evidence type="ECO:0000313" key="2">
    <source>
        <dbReference type="Proteomes" id="UP000194137"/>
    </source>
</evidence>
<protein>
    <submittedName>
        <fullName evidence="1">Uncharacterized protein</fullName>
    </submittedName>
</protein>
<sequence length="213" mass="23845">MFIAGVVAAGIWVTYLLWPRWPADVALDAPTLPITVNGVNFNIPPAAIRNKVQRKAGTQERIDLVFMWPSLMPPDPAVRADPAASAISVDRVFLTVASYGNTLPVIDRLKTIYPRYLDVSIAMEPGGLTVRPFRDSTPYQGEDILYDNSNRERFIVRCTRDDARGTVGMCLYEQRAGQADITARFPREWLSDWTAVADGLEKLIKRLRAAQRP</sequence>
<keyword evidence="2" id="KW-1185">Reference proteome</keyword>
<dbReference type="AlphaFoldDB" id="A0A1W7A214"/>